<evidence type="ECO:0000313" key="1">
    <source>
        <dbReference type="EMBL" id="QXY84065.1"/>
    </source>
</evidence>
<proteinExistence type="predicted"/>
<dbReference type="AlphaFoldDB" id="A0A8F8FKW8"/>
<gene>
    <name evidence="1" type="ORF">EWI73_08975</name>
</gene>
<accession>A0A8F8FKW8</accession>
<sequence>MNNIAHIFILLLFSISNGIASIKYGYGELRGMEYPFIYHLTEDEVYRHYKTDDIENRRNQSEYKLYAHLSINQNNSNIFATVKFNNLSKEDYFIHRGMLTLDEIKYSHSSSSSMCGGAFQVSTDDIQLDYIGSRCEFDSYSFENDWVKVPSQGDISFKFTINNYYVFLPKMHNYNINSLDYYIADTKWFTISKIYKKLFTILNLKYEPCEDILPGEIRFYYNGVGYCESNAKSNDNIEYFLRKNNLTGGDKGLYFNVRTNQVTFNANGFQIESLYKKTNK</sequence>
<dbReference type="EMBL" id="CP035676">
    <property type="protein sequence ID" value="QXY84065.1"/>
    <property type="molecule type" value="Genomic_DNA"/>
</dbReference>
<organism evidence="1">
    <name type="scientific">Salmonella bongori</name>
    <dbReference type="NCBI Taxonomy" id="54736"/>
    <lineage>
        <taxon>Bacteria</taxon>
        <taxon>Pseudomonadati</taxon>
        <taxon>Pseudomonadota</taxon>
        <taxon>Gammaproteobacteria</taxon>
        <taxon>Enterobacterales</taxon>
        <taxon>Enterobacteriaceae</taxon>
        <taxon>Salmonella</taxon>
    </lineage>
</organism>
<protein>
    <submittedName>
        <fullName evidence="1">Uncharacterized protein</fullName>
    </submittedName>
</protein>
<dbReference type="RefSeq" id="WP_219349600.1">
    <property type="nucleotide sequence ID" value="NZ_CP035676.1"/>
</dbReference>
<name>A0A8F8FKW8_SALBN</name>
<reference evidence="1" key="1">
    <citation type="submission" date="2019-02" db="EMBL/GenBank/DDBJ databases">
        <title>Average Nucleotide Identity (ANI) for Rapid Identification of Enteric Bacteria using Whole Genome Sequence (WGS).</title>
        <authorList>
            <person name="Dinsmore B."/>
            <person name="Lane C."/>
            <person name="Rowe L."/>
        </authorList>
    </citation>
    <scope>NUCLEOTIDE SEQUENCE</scope>
    <source>
        <strain evidence="1">04-0440</strain>
    </source>
</reference>